<dbReference type="Proteomes" id="UP000007875">
    <property type="component" value="Unassembled WGS sequence"/>
</dbReference>
<organism evidence="2 3">
    <name type="scientific">Ciona savignyi</name>
    <name type="common">Pacific transparent sea squirt</name>
    <dbReference type="NCBI Taxonomy" id="51511"/>
    <lineage>
        <taxon>Eukaryota</taxon>
        <taxon>Metazoa</taxon>
        <taxon>Chordata</taxon>
        <taxon>Tunicata</taxon>
        <taxon>Ascidiacea</taxon>
        <taxon>Phlebobranchia</taxon>
        <taxon>Cionidae</taxon>
        <taxon>Ciona</taxon>
    </lineage>
</organism>
<evidence type="ECO:0000256" key="1">
    <source>
        <dbReference type="SAM" id="MobiDB-lite"/>
    </source>
</evidence>
<evidence type="ECO:0000313" key="3">
    <source>
        <dbReference type="Proteomes" id="UP000007875"/>
    </source>
</evidence>
<protein>
    <submittedName>
        <fullName evidence="2">Uncharacterized protein</fullName>
    </submittedName>
</protein>
<proteinExistence type="predicted"/>
<keyword evidence="3" id="KW-1185">Reference proteome</keyword>
<feature type="region of interest" description="Disordered" evidence="1">
    <location>
        <begin position="60"/>
        <end position="80"/>
    </location>
</feature>
<feature type="compositionally biased region" description="Acidic residues" evidence="1">
    <location>
        <begin position="1"/>
        <end position="12"/>
    </location>
</feature>
<dbReference type="AlphaFoldDB" id="H2YA84"/>
<accession>H2YA84</accession>
<reference evidence="2" key="2">
    <citation type="submission" date="2025-08" db="UniProtKB">
        <authorList>
            <consortium name="Ensembl"/>
        </authorList>
    </citation>
    <scope>IDENTIFICATION</scope>
</reference>
<sequence length="80" mass="8930">MAESDAFSDDQNDASIKAMSLNSPEVPFSNRKISNDDENDGVPDLKAPFRSVNSILNLSREEKGRNDSRRVSFPDDDKII</sequence>
<dbReference type="Ensembl" id="ENSCSAVT00000002270.1">
    <property type="protein sequence ID" value="ENSCSAVP00000002232.1"/>
    <property type="gene ID" value="ENSCSAVG00000001307.1"/>
</dbReference>
<reference evidence="2" key="3">
    <citation type="submission" date="2025-09" db="UniProtKB">
        <authorList>
            <consortium name="Ensembl"/>
        </authorList>
    </citation>
    <scope>IDENTIFICATION</scope>
</reference>
<feature type="region of interest" description="Disordered" evidence="1">
    <location>
        <begin position="1"/>
        <end position="47"/>
    </location>
</feature>
<name>H2YA84_CIOSA</name>
<evidence type="ECO:0000313" key="2">
    <source>
        <dbReference type="Ensembl" id="ENSCSAVP00000002232.1"/>
    </source>
</evidence>
<dbReference type="HOGENOM" id="CLU_2596159_0_0_1"/>
<dbReference type="InParanoid" id="H2YA84"/>
<reference evidence="3" key="1">
    <citation type="submission" date="2003-08" db="EMBL/GenBank/DDBJ databases">
        <authorList>
            <person name="Birren B."/>
            <person name="Nusbaum C."/>
            <person name="Abebe A."/>
            <person name="Abouelleil A."/>
            <person name="Adekoya E."/>
            <person name="Ait-zahra M."/>
            <person name="Allen N."/>
            <person name="Allen T."/>
            <person name="An P."/>
            <person name="Anderson M."/>
            <person name="Anderson S."/>
            <person name="Arachchi H."/>
            <person name="Armbruster J."/>
            <person name="Bachantsang P."/>
            <person name="Baldwin J."/>
            <person name="Barry A."/>
            <person name="Bayul T."/>
            <person name="Blitshsteyn B."/>
            <person name="Bloom T."/>
            <person name="Blye J."/>
            <person name="Boguslavskiy L."/>
            <person name="Borowsky M."/>
            <person name="Boukhgalter B."/>
            <person name="Brunache A."/>
            <person name="Butler J."/>
            <person name="Calixte N."/>
            <person name="Calvo S."/>
            <person name="Camarata J."/>
            <person name="Campo K."/>
            <person name="Chang J."/>
            <person name="Cheshatsang Y."/>
            <person name="Citroen M."/>
            <person name="Collymore A."/>
            <person name="Considine T."/>
            <person name="Cook A."/>
            <person name="Cooke P."/>
            <person name="Corum B."/>
            <person name="Cuomo C."/>
            <person name="David R."/>
            <person name="Dawoe T."/>
            <person name="Degray S."/>
            <person name="Dodge S."/>
            <person name="Dooley K."/>
            <person name="Dorje P."/>
            <person name="Dorjee K."/>
            <person name="Dorris L."/>
            <person name="Duffey N."/>
            <person name="Dupes A."/>
            <person name="Elkins T."/>
            <person name="Engels R."/>
            <person name="Erickson J."/>
            <person name="Farina A."/>
            <person name="Faro S."/>
            <person name="Ferreira P."/>
            <person name="Fischer H."/>
            <person name="Fitzgerald M."/>
            <person name="Foley K."/>
            <person name="Gage D."/>
            <person name="Galagan J."/>
            <person name="Gearin G."/>
            <person name="Gnerre S."/>
            <person name="Gnirke A."/>
            <person name="Goyette A."/>
            <person name="Graham J."/>
            <person name="Grandbois E."/>
            <person name="Gyaltsen K."/>
            <person name="Hafez N."/>
            <person name="Hagopian D."/>
            <person name="Hagos B."/>
            <person name="Hall J."/>
            <person name="Hatcher B."/>
            <person name="Heller A."/>
            <person name="Higgins H."/>
            <person name="Honan T."/>
            <person name="Horn A."/>
            <person name="Houde N."/>
            <person name="Hughes L."/>
            <person name="Hulme W."/>
            <person name="Husby E."/>
            <person name="Iliev I."/>
            <person name="Jaffe D."/>
            <person name="Jones C."/>
            <person name="Kamal M."/>
            <person name="Kamat A."/>
            <person name="Kamvysselis M."/>
            <person name="Karlsson E."/>
            <person name="Kells C."/>
            <person name="Kieu A."/>
            <person name="Kisner P."/>
            <person name="Kodira C."/>
            <person name="Kulbokas E."/>
            <person name="Labutti K."/>
            <person name="Lama D."/>
            <person name="Landers T."/>
            <person name="Leger J."/>
            <person name="Levine S."/>
            <person name="Lewis D."/>
            <person name="Lewis T."/>
            <person name="Lindblad-toh K."/>
            <person name="Liu X."/>
            <person name="Lokyitsang T."/>
            <person name="Lokyitsang Y."/>
            <person name="Lucien O."/>
            <person name="Lui A."/>
            <person name="Ma L.J."/>
            <person name="Mabbitt R."/>
            <person name="Macdonald J."/>
            <person name="Maclean C."/>
            <person name="Major J."/>
            <person name="Manning J."/>
            <person name="Marabella R."/>
            <person name="Maru K."/>
            <person name="Matthews C."/>
            <person name="Mauceli E."/>
            <person name="Mccarthy M."/>
            <person name="Mcdonough S."/>
            <person name="Mcghee T."/>
            <person name="Meldrim J."/>
            <person name="Meneus L."/>
            <person name="Mesirov J."/>
            <person name="Mihalev A."/>
            <person name="Mihova T."/>
            <person name="Mikkelsen T."/>
            <person name="Mlenga V."/>
            <person name="Moru K."/>
            <person name="Mozes J."/>
            <person name="Mulrain L."/>
            <person name="Munson G."/>
            <person name="Naylor J."/>
            <person name="Newes C."/>
            <person name="Nguyen C."/>
            <person name="Nguyen N."/>
            <person name="Nguyen T."/>
            <person name="Nicol R."/>
            <person name="Nielsen C."/>
            <person name="Nizzari M."/>
            <person name="Norbu C."/>
            <person name="Norbu N."/>
            <person name="O'donnell P."/>
            <person name="Okoawo O."/>
            <person name="O'leary S."/>
            <person name="Omotosho B."/>
            <person name="O'neill K."/>
            <person name="Osman S."/>
            <person name="Parker S."/>
            <person name="Perrin D."/>
            <person name="Phunkhang P."/>
            <person name="Piqani B."/>
            <person name="Purcell S."/>
            <person name="Rachupka T."/>
            <person name="Ramasamy U."/>
            <person name="Rameau R."/>
            <person name="Ray V."/>
            <person name="Raymond C."/>
            <person name="Retta R."/>
            <person name="Richardson S."/>
            <person name="Rise C."/>
            <person name="Rodriguez J."/>
            <person name="Rogers J."/>
            <person name="Rogov P."/>
            <person name="Rutman M."/>
            <person name="Schupbach R."/>
            <person name="Seaman C."/>
            <person name="Settipalli S."/>
            <person name="Sharpe T."/>
            <person name="Sheridan J."/>
            <person name="Sherpa N."/>
            <person name="Shi J."/>
            <person name="Smirnov S."/>
            <person name="Smith C."/>
            <person name="Sougnez C."/>
            <person name="Spencer B."/>
            <person name="Stalker J."/>
            <person name="Stange-thomann N."/>
            <person name="Stavropoulos S."/>
            <person name="Stetson K."/>
            <person name="Stone C."/>
            <person name="Stone S."/>
            <person name="Stubbs M."/>
            <person name="Talamas J."/>
            <person name="Tchuinga P."/>
            <person name="Tenzing P."/>
            <person name="Tesfaye S."/>
            <person name="Theodore J."/>
            <person name="Thoulutsang Y."/>
            <person name="Topham K."/>
            <person name="Towey S."/>
            <person name="Tsamla T."/>
            <person name="Tsomo N."/>
            <person name="Vallee D."/>
            <person name="Vassiliev H."/>
            <person name="Venkataraman V."/>
            <person name="Vinson J."/>
            <person name="Vo A."/>
            <person name="Wade C."/>
            <person name="Wang S."/>
            <person name="Wangchuk T."/>
            <person name="Wangdi T."/>
            <person name="Whittaker C."/>
            <person name="Wilkinson J."/>
            <person name="Wu Y."/>
            <person name="Wyman D."/>
            <person name="Yadav S."/>
            <person name="Yang S."/>
            <person name="Yang X."/>
            <person name="Yeager S."/>
            <person name="Yee E."/>
            <person name="Young G."/>
            <person name="Zainoun J."/>
            <person name="Zembeck L."/>
            <person name="Zimmer A."/>
            <person name="Zody M."/>
            <person name="Lander E."/>
        </authorList>
    </citation>
    <scope>NUCLEOTIDE SEQUENCE [LARGE SCALE GENOMIC DNA]</scope>
</reference>